<dbReference type="KEGG" id="ccho:CCHOA_11850"/>
<gene>
    <name evidence="2" type="ORF">CCHOA_11850</name>
</gene>
<proteinExistence type="predicted"/>
<evidence type="ECO:0000313" key="3">
    <source>
        <dbReference type="Proteomes" id="UP000269019"/>
    </source>
</evidence>
<evidence type="ECO:0000256" key="1">
    <source>
        <dbReference type="SAM" id="MobiDB-lite"/>
    </source>
</evidence>
<keyword evidence="3" id="KW-1185">Reference proteome</keyword>
<evidence type="ECO:0000313" key="2">
    <source>
        <dbReference type="EMBL" id="AZA14741.1"/>
    </source>
</evidence>
<accession>A0A3G6J9D9</accession>
<reference evidence="2 3" key="1">
    <citation type="submission" date="2018-11" db="EMBL/GenBank/DDBJ databases">
        <authorList>
            <person name="Kleinhagauer T."/>
            <person name="Glaeser S.P."/>
            <person name="Spergser J."/>
            <person name="Ruckert C."/>
            <person name="Kaempfer P."/>
            <person name="Busse H.-J."/>
        </authorList>
    </citation>
    <scope>NUCLEOTIDE SEQUENCE [LARGE SCALE GENOMIC DNA]</scope>
    <source>
        <strain evidence="2 3">200CH</strain>
    </source>
</reference>
<sequence>MRLVAGGNKLHGQRLTSLPTTRTDDGTAGAGTHAGTEAVHACTTAIIRLECPLALGHGDSPCNWMFNSNSAQHHHQGCSHTVLVLVAPLKQQGVTKPSRGRDGADRWIMLWQPVASSRIGDRIPRCTL</sequence>
<organism evidence="2 3">
    <name type="scientific">Corynebacterium choanae</name>
    <dbReference type="NCBI Taxonomy" id="1862358"/>
    <lineage>
        <taxon>Bacteria</taxon>
        <taxon>Bacillati</taxon>
        <taxon>Actinomycetota</taxon>
        <taxon>Actinomycetes</taxon>
        <taxon>Mycobacteriales</taxon>
        <taxon>Corynebacteriaceae</taxon>
        <taxon>Corynebacterium</taxon>
    </lineage>
</organism>
<name>A0A3G6J9D9_9CORY</name>
<dbReference type="AlphaFoldDB" id="A0A3G6J9D9"/>
<feature type="region of interest" description="Disordered" evidence="1">
    <location>
        <begin position="1"/>
        <end position="33"/>
    </location>
</feature>
<dbReference type="Proteomes" id="UP000269019">
    <property type="component" value="Chromosome"/>
</dbReference>
<protein>
    <submittedName>
        <fullName evidence="2">Uncharacterized protein</fullName>
    </submittedName>
</protein>
<dbReference type="EMBL" id="CP033896">
    <property type="protein sequence ID" value="AZA14741.1"/>
    <property type="molecule type" value="Genomic_DNA"/>
</dbReference>